<name>A0ABP0D8C0_9PEZI</name>
<organism evidence="2 3">
    <name type="scientific">Sporothrix epigloea</name>
    <dbReference type="NCBI Taxonomy" id="1892477"/>
    <lineage>
        <taxon>Eukaryota</taxon>
        <taxon>Fungi</taxon>
        <taxon>Dikarya</taxon>
        <taxon>Ascomycota</taxon>
        <taxon>Pezizomycotina</taxon>
        <taxon>Sordariomycetes</taxon>
        <taxon>Sordariomycetidae</taxon>
        <taxon>Ophiostomatales</taxon>
        <taxon>Ophiostomataceae</taxon>
        <taxon>Sporothrix</taxon>
    </lineage>
</organism>
<evidence type="ECO:0000313" key="2">
    <source>
        <dbReference type="EMBL" id="CAK7264450.1"/>
    </source>
</evidence>
<dbReference type="InterPro" id="IPR002575">
    <property type="entry name" value="Aminoglycoside_PTrfase"/>
</dbReference>
<reference evidence="2 3" key="1">
    <citation type="submission" date="2024-01" db="EMBL/GenBank/DDBJ databases">
        <authorList>
            <person name="Allen C."/>
            <person name="Tagirdzhanova G."/>
        </authorList>
    </citation>
    <scope>NUCLEOTIDE SEQUENCE [LARGE SCALE GENOMIC DNA]</scope>
    <source>
        <strain evidence="2 3">CBS 573.63</strain>
    </source>
</reference>
<dbReference type="InterPro" id="IPR051678">
    <property type="entry name" value="AGP_Transferase"/>
</dbReference>
<keyword evidence="3" id="KW-1185">Reference proteome</keyword>
<protein>
    <recommendedName>
        <fullName evidence="1">Aminoglycoside phosphotransferase domain-containing protein</fullName>
    </recommendedName>
</protein>
<accession>A0ABP0D8C0</accession>
<gene>
    <name evidence="2" type="ORF">SEPCBS57363_001082</name>
</gene>
<evidence type="ECO:0000259" key="1">
    <source>
        <dbReference type="Pfam" id="PF01636"/>
    </source>
</evidence>
<dbReference type="EMBL" id="CAWUOM010000010">
    <property type="protein sequence ID" value="CAK7264450.1"/>
    <property type="molecule type" value="Genomic_DNA"/>
</dbReference>
<comment type="caution">
    <text evidence="2">The sequence shown here is derived from an EMBL/GenBank/DDBJ whole genome shotgun (WGS) entry which is preliminary data.</text>
</comment>
<evidence type="ECO:0000313" key="3">
    <source>
        <dbReference type="Proteomes" id="UP001642501"/>
    </source>
</evidence>
<dbReference type="SUPFAM" id="SSF56112">
    <property type="entry name" value="Protein kinase-like (PK-like)"/>
    <property type="match status" value="1"/>
</dbReference>
<dbReference type="PANTHER" id="PTHR21310">
    <property type="entry name" value="AMINOGLYCOSIDE PHOSPHOTRANSFERASE-RELATED-RELATED"/>
    <property type="match status" value="1"/>
</dbReference>
<proteinExistence type="predicted"/>
<sequence length="290" mass="33180">MSPSSIVPVGADKDMDSVSPHLQQIIRETEEENKRSPMEDKFCPTFLPSDGPVLAASIYHFVSYYFTKNVFIKRQPHADEMGLDIYGEPIVIPYITDRIRNEAAALRFISEHTTIPVPKLLGSWEENGLVHLKTEMVHGAIALQNVEEARLPAAIQSVTEQLETDILPQLRRLRRNFIGSADPNLPVTVPHNLWGWKDKREWPRVTTEKDDFVFVHTDLGRQNILVDPDTFRIVSIIDWETAGFFPQDWELPKWKFNNHTPEELQLISEAKARQLPLFGADFADEGVENN</sequence>
<dbReference type="PANTHER" id="PTHR21310:SF15">
    <property type="entry name" value="AMINOGLYCOSIDE PHOSPHOTRANSFERASE DOMAIN-CONTAINING PROTEIN"/>
    <property type="match status" value="1"/>
</dbReference>
<dbReference type="CDD" id="cd05120">
    <property type="entry name" value="APH_ChoK_like"/>
    <property type="match status" value="1"/>
</dbReference>
<feature type="domain" description="Aminoglycoside phosphotransferase" evidence="1">
    <location>
        <begin position="97"/>
        <end position="244"/>
    </location>
</feature>
<dbReference type="InterPro" id="IPR011009">
    <property type="entry name" value="Kinase-like_dom_sf"/>
</dbReference>
<dbReference type="Gene3D" id="3.90.1200.10">
    <property type="match status" value="1"/>
</dbReference>
<dbReference type="Pfam" id="PF01636">
    <property type="entry name" value="APH"/>
    <property type="match status" value="1"/>
</dbReference>
<dbReference type="Proteomes" id="UP001642501">
    <property type="component" value="Unassembled WGS sequence"/>
</dbReference>